<evidence type="ECO:0000256" key="1">
    <source>
        <dbReference type="ARBA" id="ARBA00004442"/>
    </source>
</evidence>
<dbReference type="CDD" id="cd08977">
    <property type="entry name" value="SusD"/>
    <property type="match status" value="1"/>
</dbReference>
<dbReference type="EMBL" id="RPDH01000001">
    <property type="protein sequence ID" value="RPE13862.1"/>
    <property type="molecule type" value="Genomic_DNA"/>
</dbReference>
<protein>
    <submittedName>
        <fullName evidence="8">RagB/SusD family nutrient uptake outer membrane protein</fullName>
    </submittedName>
</protein>
<evidence type="ECO:0000313" key="9">
    <source>
        <dbReference type="Proteomes" id="UP000278351"/>
    </source>
</evidence>
<evidence type="ECO:0000313" key="8">
    <source>
        <dbReference type="EMBL" id="RPE13862.1"/>
    </source>
</evidence>
<dbReference type="SUPFAM" id="SSF48452">
    <property type="entry name" value="TPR-like"/>
    <property type="match status" value="1"/>
</dbReference>
<keyword evidence="4" id="KW-0472">Membrane</keyword>
<dbReference type="InterPro" id="IPR033985">
    <property type="entry name" value="SusD-like_N"/>
</dbReference>
<dbReference type="AlphaFoldDB" id="A0A3N4PYQ0"/>
<name>A0A3N4PYQ0_9BACT</name>
<proteinExistence type="inferred from homology"/>
<evidence type="ECO:0000256" key="2">
    <source>
        <dbReference type="ARBA" id="ARBA00006275"/>
    </source>
</evidence>
<keyword evidence="3" id="KW-0732">Signal</keyword>
<feature type="domain" description="RagB/SusD" evidence="6">
    <location>
        <begin position="361"/>
        <end position="491"/>
    </location>
</feature>
<keyword evidence="5" id="KW-0998">Cell outer membrane</keyword>
<dbReference type="GO" id="GO:0009279">
    <property type="term" value="C:cell outer membrane"/>
    <property type="evidence" value="ECO:0007669"/>
    <property type="project" value="UniProtKB-SubCell"/>
</dbReference>
<dbReference type="InterPro" id="IPR012944">
    <property type="entry name" value="SusD_RagB_dom"/>
</dbReference>
<reference evidence="8 9" key="1">
    <citation type="submission" date="2018-11" db="EMBL/GenBank/DDBJ databases">
        <title>Chitinophaga lutea sp.nov., isolate from arsenic contaminated soil.</title>
        <authorList>
            <person name="Zong Y."/>
        </authorList>
    </citation>
    <scope>NUCLEOTIDE SEQUENCE [LARGE SCALE GENOMIC DNA]</scope>
    <source>
        <strain evidence="8 9">ZY74</strain>
    </source>
</reference>
<feature type="domain" description="SusD-like N-terminal" evidence="7">
    <location>
        <begin position="51"/>
        <end position="251"/>
    </location>
</feature>
<accession>A0A3N4PYQ0</accession>
<evidence type="ECO:0000256" key="4">
    <source>
        <dbReference type="ARBA" id="ARBA00023136"/>
    </source>
</evidence>
<dbReference type="Proteomes" id="UP000278351">
    <property type="component" value="Unassembled WGS sequence"/>
</dbReference>
<evidence type="ECO:0000259" key="7">
    <source>
        <dbReference type="Pfam" id="PF14322"/>
    </source>
</evidence>
<dbReference type="PROSITE" id="PS51257">
    <property type="entry name" value="PROKAR_LIPOPROTEIN"/>
    <property type="match status" value="1"/>
</dbReference>
<dbReference type="Pfam" id="PF14322">
    <property type="entry name" value="SusD-like_3"/>
    <property type="match status" value="1"/>
</dbReference>
<sequence length="491" mass="54038">MLRLKLTIMTTIKHTILRYISCLAASLLLMTACSKVDEQEPFVNIDPAQIFNSPQRIESAAIGMYNALQNAEFLGGRVLIYVDQRGNDVNVSTFFGNVPTFNMISNNAIAQNAWTGGYRTIFETNYFMKKLKENESVIGADAANVYYGEAKFIRALCYYYLVNLYAQTYVFTADASHPGVPLVLDAVTNGAEALSAANKIPRATVKQVYDQMLADLTDASAALPVTWNDDYFNHARATKAAADALMARIYLVMGQWANANAKADAVIGSARGFALTADLRDYFNKDNYATNKEGIFSVATNSSDNPNTNNAIGQHYSPLGRGDISVSAAYRNLANFSATDERRTQLLRTTGTTTLTYWTGKYYTTTFDSWVPVLRLGEIKLIKAEALARLSPAVADPAALATLLEIRTRSNAGALVPPATQAALVDLILTERRIELAFEGHGMIDFLRTKRNIPARPPTQAEIAWNAQLVIFPIPFVDTQQNPQLIQNPGY</sequence>
<gene>
    <name evidence="8" type="ORF">EGT74_10210</name>
</gene>
<keyword evidence="9" id="KW-1185">Reference proteome</keyword>
<comment type="similarity">
    <text evidence="2">Belongs to the SusD family.</text>
</comment>
<evidence type="ECO:0000256" key="3">
    <source>
        <dbReference type="ARBA" id="ARBA00022729"/>
    </source>
</evidence>
<evidence type="ECO:0000259" key="6">
    <source>
        <dbReference type="Pfam" id="PF07980"/>
    </source>
</evidence>
<comment type="subcellular location">
    <subcellularLocation>
        <location evidence="1">Cell outer membrane</location>
    </subcellularLocation>
</comment>
<dbReference type="Pfam" id="PF07980">
    <property type="entry name" value="SusD_RagB"/>
    <property type="match status" value="1"/>
</dbReference>
<comment type="caution">
    <text evidence="8">The sequence shown here is derived from an EMBL/GenBank/DDBJ whole genome shotgun (WGS) entry which is preliminary data.</text>
</comment>
<evidence type="ECO:0000256" key="5">
    <source>
        <dbReference type="ARBA" id="ARBA00023237"/>
    </source>
</evidence>
<dbReference type="InterPro" id="IPR011990">
    <property type="entry name" value="TPR-like_helical_dom_sf"/>
</dbReference>
<organism evidence="8 9">
    <name type="scientific">Chitinophaga lutea</name>
    <dbReference type="NCBI Taxonomy" id="2488634"/>
    <lineage>
        <taxon>Bacteria</taxon>
        <taxon>Pseudomonadati</taxon>
        <taxon>Bacteroidota</taxon>
        <taxon>Chitinophagia</taxon>
        <taxon>Chitinophagales</taxon>
        <taxon>Chitinophagaceae</taxon>
        <taxon>Chitinophaga</taxon>
    </lineage>
</organism>
<dbReference type="Gene3D" id="1.25.40.390">
    <property type="match status" value="1"/>
</dbReference>